<dbReference type="GO" id="GO:0032259">
    <property type="term" value="P:methylation"/>
    <property type="evidence" value="ECO:0007669"/>
    <property type="project" value="UniProtKB-KW"/>
</dbReference>
<accession>A0ABU4GKV9</accession>
<dbReference type="EMBL" id="JAWONS010000099">
    <property type="protein sequence ID" value="MDW2796902.1"/>
    <property type="molecule type" value="Genomic_DNA"/>
</dbReference>
<dbReference type="Pfam" id="PF13847">
    <property type="entry name" value="Methyltransf_31"/>
    <property type="match status" value="1"/>
</dbReference>
<dbReference type="Gene3D" id="3.40.50.150">
    <property type="entry name" value="Vaccinia Virus protein VP39"/>
    <property type="match status" value="1"/>
</dbReference>
<dbReference type="EC" id="2.1.1.-" evidence="2"/>
<comment type="caution">
    <text evidence="2">The sequence shown here is derived from an EMBL/GenBank/DDBJ whole genome shotgun (WGS) entry which is preliminary data.</text>
</comment>
<dbReference type="GO" id="GO:0008168">
    <property type="term" value="F:methyltransferase activity"/>
    <property type="evidence" value="ECO:0007669"/>
    <property type="project" value="UniProtKB-KW"/>
</dbReference>
<proteinExistence type="predicted"/>
<dbReference type="Proteomes" id="UP001276854">
    <property type="component" value="Unassembled WGS sequence"/>
</dbReference>
<dbReference type="RefSeq" id="WP_318063163.1">
    <property type="nucleotide sequence ID" value="NZ_JAWONS010000099.1"/>
</dbReference>
<reference evidence="2 3" key="1">
    <citation type="submission" date="2023-10" db="EMBL/GenBank/DDBJ databases">
        <title>A novel Glycoside Hydrolase 43-Like Enzyme from Clostrdium boliviensis is an Endo-xylanase, and a Candidate for Xylooligosaccharides Production from Different Xylan Substrates.</title>
        <authorList>
            <person name="Alvarez M.T."/>
            <person name="Rocabado-Villegas L.R."/>
            <person name="Salas-Veizaga D.M."/>
            <person name="Linares-Pasten J.A."/>
            <person name="Gudmundsdottir E.E."/>
            <person name="Hreggvidsson G.O."/>
            <person name="Adlercreutz P."/>
            <person name="Nordberg Karlsson E."/>
        </authorList>
    </citation>
    <scope>NUCLEOTIDE SEQUENCE [LARGE SCALE GENOMIC DNA]</scope>
    <source>
        <strain evidence="2 3">E-1</strain>
    </source>
</reference>
<dbReference type="CDD" id="cd02440">
    <property type="entry name" value="AdoMet_MTases"/>
    <property type="match status" value="1"/>
</dbReference>
<keyword evidence="2" id="KW-0489">Methyltransferase</keyword>
<dbReference type="SUPFAM" id="SSF53335">
    <property type="entry name" value="S-adenosyl-L-methionine-dependent methyltransferases"/>
    <property type="match status" value="1"/>
</dbReference>
<organism evidence="2 3">
    <name type="scientific">Clostridium boliviensis</name>
    <dbReference type="NCBI Taxonomy" id="318465"/>
    <lineage>
        <taxon>Bacteria</taxon>
        <taxon>Bacillati</taxon>
        <taxon>Bacillota</taxon>
        <taxon>Clostridia</taxon>
        <taxon>Eubacteriales</taxon>
        <taxon>Clostridiaceae</taxon>
        <taxon>Clostridium</taxon>
    </lineage>
</organism>
<evidence type="ECO:0000259" key="1">
    <source>
        <dbReference type="Pfam" id="PF13847"/>
    </source>
</evidence>
<evidence type="ECO:0000313" key="3">
    <source>
        <dbReference type="Proteomes" id="UP001276854"/>
    </source>
</evidence>
<name>A0ABU4GKV9_9CLOT</name>
<keyword evidence="2" id="KW-0808">Transferase</keyword>
<protein>
    <submittedName>
        <fullName evidence="2">Class I SAM-dependent methyltransferase</fullName>
        <ecNumber evidence="2">2.1.1.-</ecNumber>
    </submittedName>
</protein>
<sequence>MNYILKNKEAWEEAFDHRQANWGEDNYKLLLNEKLPFFCPDLALELNNIDFEGKQVAQFCCNNGREILSLMQLGAKSGVGFDIADNIIKQAEVTAEMAGIGNCKFVTCNILDIPEVYNNSFDFIMFTVGAITWFEDLNSLFSKVSDCLKPGGILLIHDFHPFMNMLPMPGEPDYDEQHMNKLAYSYFRKEPWIENDGMGYMSNQYNSKTFTSFSHTISDVINSIIQAPMRLMKINEFNYDVGLSDVYNEKGYPLSYILKAQK</sequence>
<feature type="domain" description="Methyltransferase" evidence="1">
    <location>
        <begin position="57"/>
        <end position="162"/>
    </location>
</feature>
<gene>
    <name evidence="2" type="ORF">RZO55_04830</name>
</gene>
<keyword evidence="3" id="KW-1185">Reference proteome</keyword>
<evidence type="ECO:0000313" key="2">
    <source>
        <dbReference type="EMBL" id="MDW2796902.1"/>
    </source>
</evidence>
<dbReference type="InterPro" id="IPR029063">
    <property type="entry name" value="SAM-dependent_MTases_sf"/>
</dbReference>
<dbReference type="InterPro" id="IPR025714">
    <property type="entry name" value="Methyltranfer_dom"/>
</dbReference>